<dbReference type="Proteomes" id="UP000317494">
    <property type="component" value="Unassembled WGS sequence"/>
</dbReference>
<evidence type="ECO:0000313" key="7">
    <source>
        <dbReference type="EMBL" id="TPX45639.1"/>
    </source>
</evidence>
<keyword evidence="8" id="KW-1185">Reference proteome</keyword>
<evidence type="ECO:0000256" key="1">
    <source>
        <dbReference type="ARBA" id="ARBA00022737"/>
    </source>
</evidence>
<sequence length="367" mass="41499">MTQAHPQKPDDDDDVLISAIANAARHCQTGPRDFESKLKELQNTPLFMTHLPKDPQNNPAFEAIQALVYDGSPQEVATNFKNQGNEAYSERRFKDARVFYTKGLETQCDHVGLMATLHVNRAAAHLELGNHRQALADCAAALKLSPANVKALFRSARACMALERYADAVDCIERALEIDPTNDALKRELERAEQKRLVSLKELEKRKAKRSDEDAKERALQQALKARNIRFIGTKPPHLDNHHIRLDPGTNTLFIPTIFLYPEHATSDFISAFNETDTLDDHLHTVFDTRAEWDTAHEYTPDRLSVFFETRDSDAKVTLVRVQHDTTLQDCFRHPGFRIVDGVASFIVLVAGTPFARAFIERYTNAP</sequence>
<dbReference type="InterPro" id="IPR011990">
    <property type="entry name" value="TPR-like_helical_dom_sf"/>
</dbReference>
<feature type="repeat" description="TPR" evidence="4">
    <location>
        <begin position="115"/>
        <end position="148"/>
    </location>
</feature>
<organism evidence="7 8">
    <name type="scientific">Synchytrium endobioticum</name>
    <dbReference type="NCBI Taxonomy" id="286115"/>
    <lineage>
        <taxon>Eukaryota</taxon>
        <taxon>Fungi</taxon>
        <taxon>Fungi incertae sedis</taxon>
        <taxon>Chytridiomycota</taxon>
        <taxon>Chytridiomycota incertae sedis</taxon>
        <taxon>Chytridiomycetes</taxon>
        <taxon>Synchytriales</taxon>
        <taxon>Synchytriaceae</taxon>
        <taxon>Synchytrium</taxon>
    </lineage>
</organism>
<evidence type="ECO:0000259" key="5">
    <source>
        <dbReference type="Pfam" id="PF18972"/>
    </source>
</evidence>
<dbReference type="GO" id="GO:0006457">
    <property type="term" value="P:protein folding"/>
    <property type="evidence" value="ECO:0007669"/>
    <property type="project" value="TreeGrafter"/>
</dbReference>
<proteinExistence type="inferred from homology"/>
<dbReference type="InterPro" id="IPR044059">
    <property type="entry name" value="Csn1/TTC4_wheel"/>
</dbReference>
<dbReference type="SMART" id="SM00028">
    <property type="entry name" value="TPR"/>
    <property type="match status" value="3"/>
</dbReference>
<dbReference type="GO" id="GO:0005634">
    <property type="term" value="C:nucleus"/>
    <property type="evidence" value="ECO:0007669"/>
    <property type="project" value="TreeGrafter"/>
</dbReference>
<evidence type="ECO:0000313" key="8">
    <source>
        <dbReference type="Proteomes" id="UP000317494"/>
    </source>
</evidence>
<gene>
    <name evidence="6" type="ORF">SeLEV6574_g06754</name>
    <name evidence="7" type="ORF">SeMB42_g03936</name>
</gene>
<dbReference type="CDD" id="cd21380">
    <property type="entry name" value="CTWD_Cns1"/>
    <property type="match status" value="1"/>
</dbReference>
<evidence type="ECO:0000313" key="9">
    <source>
        <dbReference type="Proteomes" id="UP000320475"/>
    </source>
</evidence>
<dbReference type="Pfam" id="PF18972">
    <property type="entry name" value="Wheel"/>
    <property type="match status" value="1"/>
</dbReference>
<dbReference type="AlphaFoldDB" id="A0A507D2A9"/>
<reference evidence="8 9" key="1">
    <citation type="journal article" date="2019" name="Sci. Rep.">
        <title>Comparative genomics of chytrid fungi reveal insights into the obligate biotrophic and pathogenic lifestyle of Synchytrium endobioticum.</title>
        <authorList>
            <person name="van de Vossenberg B.T.L.H."/>
            <person name="Warris S."/>
            <person name="Nguyen H.D.T."/>
            <person name="van Gent-Pelzer M.P.E."/>
            <person name="Joly D.L."/>
            <person name="van de Geest H.C."/>
            <person name="Bonants P.J.M."/>
            <person name="Smith D.S."/>
            <person name="Levesque C.A."/>
            <person name="van der Lee T.A.J."/>
        </authorList>
    </citation>
    <scope>NUCLEOTIDE SEQUENCE [LARGE SCALE GENOMIC DNA]</scope>
    <source>
        <strain evidence="6 9">LEV6574</strain>
        <strain evidence="7 8">MB42</strain>
    </source>
</reference>
<dbReference type="GO" id="GO:0005829">
    <property type="term" value="C:cytosol"/>
    <property type="evidence" value="ECO:0007669"/>
    <property type="project" value="TreeGrafter"/>
</dbReference>
<evidence type="ECO:0000256" key="4">
    <source>
        <dbReference type="PROSITE-ProRule" id="PRU00339"/>
    </source>
</evidence>
<comment type="caution">
    <text evidence="7">The sequence shown here is derived from an EMBL/GenBank/DDBJ whole genome shotgun (WGS) entry which is preliminary data.</text>
</comment>
<evidence type="ECO:0000256" key="3">
    <source>
        <dbReference type="ARBA" id="ARBA00023602"/>
    </source>
</evidence>
<dbReference type="GO" id="GO:0030544">
    <property type="term" value="F:Hsp70 protein binding"/>
    <property type="evidence" value="ECO:0007669"/>
    <property type="project" value="TreeGrafter"/>
</dbReference>
<dbReference type="PANTHER" id="PTHR46035:SF1">
    <property type="entry name" value="TETRATRICOPEPTIDE REPEAT PROTEIN 4"/>
    <property type="match status" value="1"/>
</dbReference>
<protein>
    <recommendedName>
        <fullName evidence="5">Cns1/TTC4 wheel domain-containing protein</fullName>
    </recommendedName>
</protein>
<comment type="similarity">
    <text evidence="3">Belongs to the TTC4 family.</text>
</comment>
<dbReference type="STRING" id="286115.A0A507D2A9"/>
<dbReference type="EMBL" id="QEAM01000408">
    <property type="protein sequence ID" value="TPX40162.1"/>
    <property type="molecule type" value="Genomic_DNA"/>
</dbReference>
<keyword evidence="2 4" id="KW-0802">TPR repeat</keyword>
<feature type="domain" description="Cns1/TTC4 wheel" evidence="5">
    <location>
        <begin position="250"/>
        <end position="361"/>
    </location>
</feature>
<accession>A0A507D2A9</accession>
<dbReference type="Proteomes" id="UP000320475">
    <property type="component" value="Unassembled WGS sequence"/>
</dbReference>
<keyword evidence="1" id="KW-0677">Repeat</keyword>
<feature type="repeat" description="TPR" evidence="4">
    <location>
        <begin position="149"/>
        <end position="182"/>
    </location>
</feature>
<evidence type="ECO:0000256" key="2">
    <source>
        <dbReference type="ARBA" id="ARBA00022803"/>
    </source>
</evidence>
<evidence type="ECO:0000313" key="6">
    <source>
        <dbReference type="EMBL" id="TPX40162.1"/>
    </source>
</evidence>
<dbReference type="PROSITE" id="PS50005">
    <property type="entry name" value="TPR"/>
    <property type="match status" value="2"/>
</dbReference>
<dbReference type="OrthoDB" id="420195at2759"/>
<dbReference type="Pfam" id="PF14559">
    <property type="entry name" value="TPR_19"/>
    <property type="match status" value="1"/>
</dbReference>
<dbReference type="GO" id="GO:0051879">
    <property type="term" value="F:Hsp90 protein binding"/>
    <property type="evidence" value="ECO:0007669"/>
    <property type="project" value="InterPro"/>
</dbReference>
<dbReference type="PANTHER" id="PTHR46035">
    <property type="entry name" value="TETRATRICOPEPTIDE REPEAT PROTEIN 4"/>
    <property type="match status" value="1"/>
</dbReference>
<name>A0A507D2A9_9FUNG</name>
<dbReference type="EMBL" id="QEAN01000149">
    <property type="protein sequence ID" value="TPX45639.1"/>
    <property type="molecule type" value="Genomic_DNA"/>
</dbReference>
<dbReference type="InterPro" id="IPR019734">
    <property type="entry name" value="TPR_rpt"/>
</dbReference>
<dbReference type="SUPFAM" id="SSF48452">
    <property type="entry name" value="TPR-like"/>
    <property type="match status" value="1"/>
</dbReference>
<dbReference type="VEuPathDB" id="FungiDB:SeMB42_g03936"/>
<dbReference type="Gene3D" id="1.25.40.10">
    <property type="entry name" value="Tetratricopeptide repeat domain"/>
    <property type="match status" value="1"/>
</dbReference>